<dbReference type="GeneID" id="59299206"/>
<evidence type="ECO:0000313" key="3">
    <source>
        <dbReference type="Proteomes" id="UP000530670"/>
    </source>
</evidence>
<dbReference type="EMBL" id="JAAQRI010000469">
    <property type="protein sequence ID" value="KAF5614110.1"/>
    <property type="molecule type" value="Genomic_DNA"/>
</dbReference>
<dbReference type="GO" id="GO:0004806">
    <property type="term" value="F:triacylglycerol lipase activity"/>
    <property type="evidence" value="ECO:0007669"/>
    <property type="project" value="TreeGrafter"/>
</dbReference>
<dbReference type="Pfam" id="PF07859">
    <property type="entry name" value="Abhydrolase_3"/>
    <property type="match status" value="1"/>
</dbReference>
<accession>A0A8H5QCW1</accession>
<dbReference type="GO" id="GO:0019433">
    <property type="term" value="P:triglyceride catabolic process"/>
    <property type="evidence" value="ECO:0007669"/>
    <property type="project" value="TreeGrafter"/>
</dbReference>
<dbReference type="OrthoDB" id="408631at2759"/>
<gene>
    <name evidence="2" type="ORF">FTJAE_13760</name>
</gene>
<keyword evidence="3" id="KW-1185">Reference proteome</keyword>
<dbReference type="SUPFAM" id="SSF53474">
    <property type="entry name" value="alpha/beta-Hydrolases"/>
    <property type="match status" value="1"/>
</dbReference>
<evidence type="ECO:0000259" key="1">
    <source>
        <dbReference type="Pfam" id="PF07859"/>
    </source>
</evidence>
<dbReference type="InterPro" id="IPR013094">
    <property type="entry name" value="AB_hydrolase_3"/>
</dbReference>
<dbReference type="GO" id="GO:0005829">
    <property type="term" value="C:cytosol"/>
    <property type="evidence" value="ECO:0007669"/>
    <property type="project" value="TreeGrafter"/>
</dbReference>
<organism evidence="2 3">
    <name type="scientific">Fusarium tjaetaba</name>
    <dbReference type="NCBI Taxonomy" id="1567544"/>
    <lineage>
        <taxon>Eukaryota</taxon>
        <taxon>Fungi</taxon>
        <taxon>Dikarya</taxon>
        <taxon>Ascomycota</taxon>
        <taxon>Pezizomycotina</taxon>
        <taxon>Sordariomycetes</taxon>
        <taxon>Hypocreomycetidae</taxon>
        <taxon>Hypocreales</taxon>
        <taxon>Nectriaceae</taxon>
        <taxon>Fusarium</taxon>
        <taxon>Fusarium fujikuroi species complex</taxon>
    </lineage>
</organism>
<dbReference type="InterPro" id="IPR029058">
    <property type="entry name" value="AB_hydrolase_fold"/>
</dbReference>
<dbReference type="Proteomes" id="UP000530670">
    <property type="component" value="Unassembled WGS sequence"/>
</dbReference>
<dbReference type="RefSeq" id="XP_037199207.1">
    <property type="nucleotide sequence ID" value="XM_037346936.1"/>
</dbReference>
<sequence length="335" mass="37918">MPDYTHFNPGLAPEWVEFAKTWTPPVPPKDLAVTKRTFNKSRAELFRKVLGPIHGLSTKDILIPTRDGQEIPGRLYFPDAQAESTELNPLYIFCHGGGSLFGDIETEDMHCRMFCVKVPCRVLSVGYRHTPEWVFPTQLHDLLDSIDWVTDASRVHEFRIDLSNVVLGGVSAGGTMCLGAAVAEIEQGNHRIKGLNISIPSTVHPSRFPRHLVKDGYSSLEQNANSPLLSTARLDFLKSLLKDDPESPYVSPLLLPDSTLKQFPNTALHVCGADPLRDSGLLFEDRLRRLGVKTRLEVYSGWPHAFWNLPHFKMAQNYRERMVEDAKWLFFDREL</sequence>
<feature type="domain" description="Alpha/beta hydrolase fold-3" evidence="1">
    <location>
        <begin position="92"/>
        <end position="307"/>
    </location>
</feature>
<evidence type="ECO:0000313" key="2">
    <source>
        <dbReference type="EMBL" id="KAF5614110.1"/>
    </source>
</evidence>
<keyword evidence="2" id="KW-0378">Hydrolase</keyword>
<protein>
    <submittedName>
        <fullName evidence="2">Alpha beta hydrolase fold-3</fullName>
    </submittedName>
</protein>
<dbReference type="PANTHER" id="PTHR23025:SF4">
    <property type="entry name" value="ALPHA_BETA HYDROLASE FOLD-3 DOMAIN-CONTAINING PROTEIN"/>
    <property type="match status" value="1"/>
</dbReference>
<proteinExistence type="predicted"/>
<dbReference type="Gene3D" id="3.40.50.1820">
    <property type="entry name" value="alpha/beta hydrolase"/>
    <property type="match status" value="1"/>
</dbReference>
<dbReference type="PANTHER" id="PTHR23025">
    <property type="entry name" value="TRIACYLGLYCEROL LIPASE"/>
    <property type="match status" value="1"/>
</dbReference>
<name>A0A8H5QCW1_9HYPO</name>
<dbReference type="AlphaFoldDB" id="A0A8H5QCW1"/>
<reference evidence="2 3" key="1">
    <citation type="submission" date="2020-05" db="EMBL/GenBank/DDBJ databases">
        <title>Identification and distribution of gene clusters putatively required for synthesis of sphingolipid metabolism inhibitors in phylogenetically diverse species of the filamentous fungus Fusarium.</title>
        <authorList>
            <person name="Kim H.-S."/>
            <person name="Busman M."/>
            <person name="Brown D.W."/>
            <person name="Divon H."/>
            <person name="Uhlig S."/>
            <person name="Proctor R.H."/>
        </authorList>
    </citation>
    <scope>NUCLEOTIDE SEQUENCE [LARGE SCALE GENOMIC DNA]</scope>
    <source>
        <strain evidence="2 3">NRRL 66243</strain>
    </source>
</reference>
<comment type="caution">
    <text evidence="2">The sequence shown here is derived from an EMBL/GenBank/DDBJ whole genome shotgun (WGS) entry which is preliminary data.</text>
</comment>
<dbReference type="GO" id="GO:0004771">
    <property type="term" value="F:sterol ester esterase activity"/>
    <property type="evidence" value="ECO:0007669"/>
    <property type="project" value="TreeGrafter"/>
</dbReference>